<feature type="active site" description="Proton acceptor" evidence="10">
    <location>
        <position position="209"/>
    </location>
</feature>
<evidence type="ECO:0000256" key="1">
    <source>
        <dbReference type="ARBA" id="ARBA00001947"/>
    </source>
</evidence>
<dbReference type="Gene3D" id="2.20.28.200">
    <property type="match status" value="1"/>
</dbReference>
<dbReference type="PANTHER" id="PTHR11085">
    <property type="entry name" value="NAD-DEPENDENT PROTEIN DEACYLASE SIRTUIN-5, MITOCHONDRIAL-RELATED"/>
    <property type="match status" value="1"/>
</dbReference>
<dbReference type="PANTHER" id="PTHR11085:SF1">
    <property type="entry name" value="NAD-DEPENDENT PROTEIN DEACETYLASE SIRTUIN-7"/>
    <property type="match status" value="1"/>
</dbReference>
<dbReference type="InterPro" id="IPR026590">
    <property type="entry name" value="Ssirtuin_cat_dom"/>
</dbReference>
<protein>
    <recommendedName>
        <fullName evidence="9">Regulatory protein SIR2 homolog 7</fullName>
    </recommendedName>
    <alternativeName>
        <fullName evidence="8">SIR2-like protein 7</fullName>
    </alternativeName>
</protein>
<evidence type="ECO:0000256" key="5">
    <source>
        <dbReference type="ARBA" id="ARBA00022833"/>
    </source>
</evidence>
<evidence type="ECO:0000313" key="13">
    <source>
        <dbReference type="EMBL" id="CAK8685034.1"/>
    </source>
</evidence>
<comment type="similarity">
    <text evidence="7">Belongs to the sirtuin family. Class IV subfamily.</text>
</comment>
<reference evidence="13 14" key="1">
    <citation type="submission" date="2024-02" db="EMBL/GenBank/DDBJ databases">
        <authorList>
            <person name="Daric V."/>
            <person name="Darras S."/>
        </authorList>
    </citation>
    <scope>NUCLEOTIDE SEQUENCE [LARGE SCALE GENOMIC DNA]</scope>
</reference>
<dbReference type="EMBL" id="CAWYQH010000098">
    <property type="protein sequence ID" value="CAK8685034.1"/>
    <property type="molecule type" value="Genomic_DNA"/>
</dbReference>
<evidence type="ECO:0000256" key="4">
    <source>
        <dbReference type="ARBA" id="ARBA00022723"/>
    </source>
</evidence>
<keyword evidence="6" id="KW-0520">NAD</keyword>
<dbReference type="InterPro" id="IPR029035">
    <property type="entry name" value="DHS-like_NAD/FAD-binding_dom"/>
</dbReference>
<dbReference type="InterPro" id="IPR050134">
    <property type="entry name" value="NAD-dep_sirtuin_deacylases"/>
</dbReference>
<evidence type="ECO:0000256" key="10">
    <source>
        <dbReference type="PROSITE-ProRule" id="PRU00236"/>
    </source>
</evidence>
<gene>
    <name evidence="13" type="ORF">CVLEPA_LOCUS16195</name>
</gene>
<keyword evidence="14" id="KW-1185">Reference proteome</keyword>
<dbReference type="InterPro" id="IPR003000">
    <property type="entry name" value="Sirtuin"/>
</dbReference>
<evidence type="ECO:0000313" key="14">
    <source>
        <dbReference type="Proteomes" id="UP001642483"/>
    </source>
</evidence>
<comment type="cofactor">
    <cofactor evidence="1">
        <name>Zn(2+)</name>
        <dbReference type="ChEBI" id="CHEBI:29105"/>
    </cofactor>
</comment>
<evidence type="ECO:0000256" key="3">
    <source>
        <dbReference type="ARBA" id="ARBA00022679"/>
    </source>
</evidence>
<feature type="binding site" evidence="10">
    <location>
        <position position="248"/>
    </location>
    <ligand>
        <name>Zn(2+)</name>
        <dbReference type="ChEBI" id="CHEBI:29105"/>
    </ligand>
</feature>
<comment type="caution">
    <text evidence="13">The sequence shown here is derived from an EMBL/GenBank/DDBJ whole genome shotgun (WGS) entry which is preliminary data.</text>
</comment>
<keyword evidence="2" id="KW-0597">Phosphoprotein</keyword>
<feature type="compositionally biased region" description="Basic residues" evidence="11">
    <location>
        <begin position="465"/>
        <end position="484"/>
    </location>
</feature>
<dbReference type="Proteomes" id="UP001642483">
    <property type="component" value="Unassembled WGS sequence"/>
</dbReference>
<evidence type="ECO:0000259" key="12">
    <source>
        <dbReference type="PROSITE" id="PS50305"/>
    </source>
</evidence>
<dbReference type="Gene3D" id="3.40.50.1220">
    <property type="entry name" value="TPP-binding domain"/>
    <property type="match status" value="1"/>
</dbReference>
<dbReference type="Pfam" id="PF02146">
    <property type="entry name" value="SIR2"/>
    <property type="match status" value="1"/>
</dbReference>
<feature type="compositionally biased region" description="Polar residues" evidence="11">
    <location>
        <begin position="407"/>
        <end position="427"/>
    </location>
</feature>
<dbReference type="SUPFAM" id="SSF52467">
    <property type="entry name" value="DHS-like NAD/FAD-binding domain"/>
    <property type="match status" value="1"/>
</dbReference>
<feature type="binding site" evidence="10">
    <location>
        <position position="220"/>
    </location>
    <ligand>
        <name>Zn(2+)</name>
        <dbReference type="ChEBI" id="CHEBI:29105"/>
    </ligand>
</feature>
<dbReference type="PROSITE" id="PS50305">
    <property type="entry name" value="SIRTUIN"/>
    <property type="match status" value="1"/>
</dbReference>
<evidence type="ECO:0000256" key="7">
    <source>
        <dbReference type="ARBA" id="ARBA00038170"/>
    </source>
</evidence>
<feature type="binding site" evidence="10">
    <location>
        <position position="245"/>
    </location>
    <ligand>
        <name>Zn(2+)</name>
        <dbReference type="ChEBI" id="CHEBI:29105"/>
    </ligand>
</feature>
<feature type="region of interest" description="Disordered" evidence="11">
    <location>
        <begin position="407"/>
        <end position="484"/>
    </location>
</feature>
<sequence>MENDDVFEETLLNPSDRKIDPGCIVDSLVVVSDCRTLRPRKYSETLSQNDITKKIRAVVRQAHRSADDEIFLEQHESLVKLIESRRSSYDKLKERAKEVLDDPLILDVKVAQLTNILRASKHAIIYTGAGISTSADIPAYRGIGGVWTQLNAGHNVVMNRSLAHATPTFTHMAITALVKQGMVKYVVSQNCDGLHVRSGIPPANLSEIHGNMFAENCSQCSRNFYRVFDVTEETGLRRHFTKRFCDQCKGKLKDTIVHFGELSHPRWPHNWEQAESQAEKSDLILCLGSSLKVFRSYKKLWLTDRKKCLRPKLCIINIQWTPKDSQACLKINGRTDEVMENVMKHLNIEVKPYVGDLDPIFQLAVPTAQLGKYRSQCIPIPATFKSKFPEIDEAVYKEPKLENTALETSSAVNPPSTSYISDETCSVSEEDPASSLASPVLQIREGSERDLTSPSSVNIPAWFGKGRKRTKTKRGGGKRRRKAS</sequence>
<keyword evidence="3" id="KW-0808">Transferase</keyword>
<evidence type="ECO:0000256" key="9">
    <source>
        <dbReference type="ARBA" id="ARBA00043038"/>
    </source>
</evidence>
<keyword evidence="4 10" id="KW-0479">Metal-binding</keyword>
<evidence type="ECO:0000256" key="6">
    <source>
        <dbReference type="ARBA" id="ARBA00023027"/>
    </source>
</evidence>
<feature type="domain" description="Deacetylase sirtuin-type" evidence="12">
    <location>
        <begin position="103"/>
        <end position="349"/>
    </location>
</feature>
<feature type="binding site" evidence="10">
    <location>
        <position position="217"/>
    </location>
    <ligand>
        <name>Zn(2+)</name>
        <dbReference type="ChEBI" id="CHEBI:29105"/>
    </ligand>
</feature>
<proteinExistence type="inferred from homology"/>
<evidence type="ECO:0000256" key="2">
    <source>
        <dbReference type="ARBA" id="ARBA00022553"/>
    </source>
</evidence>
<keyword evidence="5 10" id="KW-0862">Zinc</keyword>
<name>A0ABP0G2Y9_CLALP</name>
<evidence type="ECO:0000256" key="8">
    <source>
        <dbReference type="ARBA" id="ARBA00041832"/>
    </source>
</evidence>
<accession>A0ABP0G2Y9</accession>
<evidence type="ECO:0000256" key="11">
    <source>
        <dbReference type="SAM" id="MobiDB-lite"/>
    </source>
</evidence>
<organism evidence="13 14">
    <name type="scientific">Clavelina lepadiformis</name>
    <name type="common">Light-bulb sea squirt</name>
    <name type="synonym">Ascidia lepadiformis</name>
    <dbReference type="NCBI Taxonomy" id="159417"/>
    <lineage>
        <taxon>Eukaryota</taxon>
        <taxon>Metazoa</taxon>
        <taxon>Chordata</taxon>
        <taxon>Tunicata</taxon>
        <taxon>Ascidiacea</taxon>
        <taxon>Aplousobranchia</taxon>
        <taxon>Clavelinidae</taxon>
        <taxon>Clavelina</taxon>
    </lineage>
</organism>